<evidence type="ECO:0000313" key="3">
    <source>
        <dbReference type="Proteomes" id="UP000694044"/>
    </source>
</evidence>
<dbReference type="Proteomes" id="UP000694044">
    <property type="component" value="Unassembled WGS sequence"/>
</dbReference>
<name>A0A8T1VJ72_9STRA</name>
<evidence type="ECO:0000313" key="2">
    <source>
        <dbReference type="EMBL" id="KAG7380249.1"/>
    </source>
</evidence>
<feature type="region of interest" description="Disordered" evidence="1">
    <location>
        <begin position="1"/>
        <end position="23"/>
    </location>
</feature>
<organism evidence="2 3">
    <name type="scientific">Phytophthora pseudosyringae</name>
    <dbReference type="NCBI Taxonomy" id="221518"/>
    <lineage>
        <taxon>Eukaryota</taxon>
        <taxon>Sar</taxon>
        <taxon>Stramenopiles</taxon>
        <taxon>Oomycota</taxon>
        <taxon>Peronosporomycetes</taxon>
        <taxon>Peronosporales</taxon>
        <taxon>Peronosporaceae</taxon>
        <taxon>Phytophthora</taxon>
    </lineage>
</organism>
<evidence type="ECO:0000256" key="1">
    <source>
        <dbReference type="SAM" id="MobiDB-lite"/>
    </source>
</evidence>
<keyword evidence="3" id="KW-1185">Reference proteome</keyword>
<proteinExistence type="predicted"/>
<reference evidence="2" key="1">
    <citation type="submission" date="2021-02" db="EMBL/GenBank/DDBJ databases">
        <authorList>
            <person name="Palmer J.M."/>
        </authorList>
    </citation>
    <scope>NUCLEOTIDE SEQUENCE</scope>
    <source>
        <strain evidence="2">SCRP734</strain>
    </source>
</reference>
<comment type="caution">
    <text evidence="2">The sequence shown here is derived from an EMBL/GenBank/DDBJ whole genome shotgun (WGS) entry which is preliminary data.</text>
</comment>
<dbReference type="AlphaFoldDB" id="A0A8T1VJ72"/>
<dbReference type="EMBL" id="JAGDFM010000303">
    <property type="protein sequence ID" value="KAG7380249.1"/>
    <property type="molecule type" value="Genomic_DNA"/>
</dbReference>
<protein>
    <submittedName>
        <fullName evidence="2">Uncharacterized protein</fullName>
    </submittedName>
</protein>
<gene>
    <name evidence="2" type="ORF">PHYPSEUDO_007601</name>
</gene>
<accession>A0A8T1VJ72</accession>
<sequence length="98" mass="10482">MARSPSFYIRDSPAGAEHRADGASVPGAAAHRCRWKGQWLRSPRGQVAPTCGGLCGSALPSRRLFRIGRPKTATLRAVPIRARTQGLQGERGLQCTSA</sequence>